<sequence>MLEVLSAPFTWGLLIGLGLVIFVWRSAGKDKKFLKTELERVKEENSELQGHLNTQLKINAKGNELLQNQLDDLKEQNETLRVNLSAIQQKPGKVEQRRLEVMETAVSVMREQAPGFAPAWEKAMREAEDEYVAAEGGLKKLMRKVVPGFRSTPDTGTKQIEGGDTGVVSDKS</sequence>
<feature type="transmembrane region" description="Helical" evidence="3">
    <location>
        <begin position="6"/>
        <end position="24"/>
    </location>
</feature>
<accession>A0ABW4ZEF0</accession>
<keyword evidence="3" id="KW-0472">Membrane</keyword>
<dbReference type="Proteomes" id="UP001597389">
    <property type="component" value="Unassembled WGS sequence"/>
</dbReference>
<evidence type="ECO:0000256" key="1">
    <source>
        <dbReference type="SAM" id="Coils"/>
    </source>
</evidence>
<gene>
    <name evidence="4" type="ORF">ACFSW8_15230</name>
</gene>
<feature type="region of interest" description="Disordered" evidence="2">
    <location>
        <begin position="148"/>
        <end position="172"/>
    </location>
</feature>
<evidence type="ECO:0000313" key="5">
    <source>
        <dbReference type="Proteomes" id="UP001597389"/>
    </source>
</evidence>
<keyword evidence="5" id="KW-1185">Reference proteome</keyword>
<protein>
    <recommendedName>
        <fullName evidence="6">DNA recombination protein RmuC</fullName>
    </recommendedName>
</protein>
<reference evidence="5" key="1">
    <citation type="journal article" date="2019" name="Int. J. Syst. Evol. Microbiol.">
        <title>The Global Catalogue of Microorganisms (GCM) 10K type strain sequencing project: providing services to taxonomists for standard genome sequencing and annotation.</title>
        <authorList>
            <consortium name="The Broad Institute Genomics Platform"/>
            <consortium name="The Broad Institute Genome Sequencing Center for Infectious Disease"/>
            <person name="Wu L."/>
            <person name="Ma J."/>
        </authorList>
    </citation>
    <scope>NUCLEOTIDE SEQUENCE [LARGE SCALE GENOMIC DNA]</scope>
    <source>
        <strain evidence="5">CCUG 57942</strain>
    </source>
</reference>
<evidence type="ECO:0000256" key="2">
    <source>
        <dbReference type="SAM" id="MobiDB-lite"/>
    </source>
</evidence>
<dbReference type="RefSeq" id="WP_377086839.1">
    <property type="nucleotide sequence ID" value="NZ_JBHSJL010000014.1"/>
</dbReference>
<keyword evidence="3" id="KW-1133">Transmembrane helix</keyword>
<evidence type="ECO:0000256" key="3">
    <source>
        <dbReference type="SAM" id="Phobius"/>
    </source>
</evidence>
<evidence type="ECO:0008006" key="6">
    <source>
        <dbReference type="Google" id="ProtNLM"/>
    </source>
</evidence>
<dbReference type="EMBL" id="JBHUJB010000073">
    <property type="protein sequence ID" value="MFD2160254.1"/>
    <property type="molecule type" value="Genomic_DNA"/>
</dbReference>
<name>A0ABW4ZEF0_9BACT</name>
<keyword evidence="1" id="KW-0175">Coiled coil</keyword>
<organism evidence="4 5">
    <name type="scientific">Rubritalea tangerina</name>
    <dbReference type="NCBI Taxonomy" id="430798"/>
    <lineage>
        <taxon>Bacteria</taxon>
        <taxon>Pseudomonadati</taxon>
        <taxon>Verrucomicrobiota</taxon>
        <taxon>Verrucomicrobiia</taxon>
        <taxon>Verrucomicrobiales</taxon>
        <taxon>Rubritaleaceae</taxon>
        <taxon>Rubritalea</taxon>
    </lineage>
</organism>
<proteinExistence type="predicted"/>
<comment type="caution">
    <text evidence="4">The sequence shown here is derived from an EMBL/GenBank/DDBJ whole genome shotgun (WGS) entry which is preliminary data.</text>
</comment>
<feature type="coiled-coil region" evidence="1">
    <location>
        <begin position="31"/>
        <end position="90"/>
    </location>
</feature>
<keyword evidence="3" id="KW-0812">Transmembrane</keyword>
<evidence type="ECO:0000313" key="4">
    <source>
        <dbReference type="EMBL" id="MFD2160254.1"/>
    </source>
</evidence>